<reference evidence="5 6" key="1">
    <citation type="submission" date="2017-05" db="EMBL/GenBank/DDBJ databases">
        <title>Genome sequence of Candidatus Fukatsuia symbiotica and Candidatus Hamiltonella defensa from Acyrthosiphon pisum strain 5D.</title>
        <authorList>
            <person name="Patel V.A."/>
            <person name="Chevignon G."/>
            <person name="Russell J.A."/>
            <person name="Oliver K.M."/>
        </authorList>
    </citation>
    <scope>NUCLEOTIDE SEQUENCE [LARGE SCALE GENOMIC DNA]</scope>
    <source>
        <strain evidence="5 6">5D</strain>
        <plasmid evidence="5 6">p5D_Fsymbiotica-2</plasmid>
    </source>
</reference>
<dbReference type="AlphaFoldDB" id="A0A2U8I923"/>
<dbReference type="Proteomes" id="UP000261875">
    <property type="component" value="Plasmid p5D_Fsymbiotica-2"/>
</dbReference>
<dbReference type="OrthoDB" id="5790493at2"/>
<evidence type="ECO:0000256" key="3">
    <source>
        <dbReference type="ARBA" id="ARBA00022840"/>
    </source>
</evidence>
<keyword evidence="3" id="KW-0067">ATP-binding</keyword>
<keyword evidence="6" id="KW-1185">Reference proteome</keyword>
<evidence type="ECO:0000313" key="5">
    <source>
        <dbReference type="EMBL" id="AWK15613.1"/>
    </source>
</evidence>
<geneLocation type="plasmid" evidence="5 6">
    <name>p5D_Fsymbiotica-2</name>
</geneLocation>
<proteinExistence type="inferred from homology"/>
<keyword evidence="2" id="KW-0547">Nucleotide-binding</keyword>
<dbReference type="RefSeq" id="WP_119797919.1">
    <property type="nucleotide sequence ID" value="NZ_CP021661.1"/>
</dbReference>
<dbReference type="EMBL" id="CP021661">
    <property type="protein sequence ID" value="AWK15613.1"/>
    <property type="molecule type" value="Genomic_DNA"/>
</dbReference>
<dbReference type="Gene3D" id="3.30.450.90">
    <property type="match status" value="1"/>
</dbReference>
<keyword evidence="5" id="KW-0614">Plasmid</keyword>
<evidence type="ECO:0000313" key="6">
    <source>
        <dbReference type="Proteomes" id="UP000261875"/>
    </source>
</evidence>
<dbReference type="GO" id="GO:0005886">
    <property type="term" value="C:plasma membrane"/>
    <property type="evidence" value="ECO:0007669"/>
    <property type="project" value="TreeGrafter"/>
</dbReference>
<dbReference type="InterPro" id="IPR027417">
    <property type="entry name" value="P-loop_NTPase"/>
</dbReference>
<evidence type="ECO:0000259" key="4">
    <source>
        <dbReference type="Pfam" id="PF00437"/>
    </source>
</evidence>
<evidence type="ECO:0000256" key="1">
    <source>
        <dbReference type="ARBA" id="ARBA00006611"/>
    </source>
</evidence>
<dbReference type="InterPro" id="IPR001482">
    <property type="entry name" value="T2SS/T4SS_dom"/>
</dbReference>
<dbReference type="GO" id="GO:0005524">
    <property type="term" value="F:ATP binding"/>
    <property type="evidence" value="ECO:0007669"/>
    <property type="project" value="UniProtKB-KW"/>
</dbReference>
<feature type="domain" description="Bacterial type II secretion system protein E" evidence="4">
    <location>
        <begin position="90"/>
        <end position="477"/>
    </location>
</feature>
<organism evidence="5 6">
    <name type="scientific">Candidatus Fukatsuia symbiotica</name>
    <dbReference type="NCBI Taxonomy" id="1878942"/>
    <lineage>
        <taxon>Bacteria</taxon>
        <taxon>Pseudomonadati</taxon>
        <taxon>Pseudomonadota</taxon>
        <taxon>Gammaproteobacteria</taxon>
        <taxon>Enterobacterales</taxon>
        <taxon>Yersiniaceae</taxon>
        <taxon>Candidatus Fukatsuia</taxon>
    </lineage>
</organism>
<name>A0A2U8I923_9GAMM</name>
<dbReference type="GO" id="GO:0016887">
    <property type="term" value="F:ATP hydrolysis activity"/>
    <property type="evidence" value="ECO:0007669"/>
    <property type="project" value="TreeGrafter"/>
</dbReference>
<dbReference type="KEGG" id="fsm:CCS41_14435"/>
<accession>A0A2U8I923</accession>
<protein>
    <submittedName>
        <fullName evidence="5">Pilus assembly protein PilQ</fullName>
    </submittedName>
</protein>
<dbReference type="PANTHER" id="PTHR30258:SF1">
    <property type="entry name" value="PROTEIN TRANSPORT PROTEIN HOFB HOMOLOG"/>
    <property type="match status" value="1"/>
</dbReference>
<sequence length="513" mass="56728">MKVISLSGSHAVPDYRLPPKLNDAICLVKGDDGALTLKVALPFIDCLEVMDYERRLKANNVQFTLMSCALSDIVELKKSAESDGENEEDKSTKTIQKRIIKILSDAVEKRASDVHIRLEKIFCKVYFRIDGKLAYYGEYAAAEGSRYINCLYNTMCINQSHASVSYSESSDAKVREEYVQALGLTGGRFGSRASGEGLAVAIRLIARRDKALAMRELGLTAQQEDTLERAISKPSGMIFFTGNTGSGKSTLVQVISELITARDPGINLMTVEDPIESPIKGAVQTALGAKEAWWQAIKSLMRLDIDWIVMGEVRDSLSALAAIQAAQTGHFVLTTLHTSHPIDTLTRLKGLNVDSDLLSDASLITCLVGQSLAPKLCPQCKKKYTAHKKEVQPIFNGLIEQFCRPEQVYLKNASGCEQCNGKGVKGRTGIFEVIEIDAQFMHLYHTCGKTSAYNYWYENGGSTLCENTLRLINAGIIDPVSSHKNICNLDRDCLVFTDVVRETAKRHRESRHE</sequence>
<gene>
    <name evidence="5" type="ORF">CCS41_14435</name>
</gene>
<dbReference type="Pfam" id="PF00437">
    <property type="entry name" value="T2SSE"/>
    <property type="match status" value="1"/>
</dbReference>
<dbReference type="SUPFAM" id="SSF52540">
    <property type="entry name" value="P-loop containing nucleoside triphosphate hydrolases"/>
    <property type="match status" value="1"/>
</dbReference>
<evidence type="ECO:0000256" key="2">
    <source>
        <dbReference type="ARBA" id="ARBA00022741"/>
    </source>
</evidence>
<comment type="similarity">
    <text evidence="1">Belongs to the GSP E family.</text>
</comment>
<dbReference type="Gene3D" id="3.40.50.300">
    <property type="entry name" value="P-loop containing nucleotide triphosphate hydrolases"/>
    <property type="match status" value="1"/>
</dbReference>
<dbReference type="PANTHER" id="PTHR30258">
    <property type="entry name" value="TYPE II SECRETION SYSTEM PROTEIN GSPE-RELATED"/>
    <property type="match status" value="1"/>
</dbReference>